<dbReference type="Proteomes" id="UP000465112">
    <property type="component" value="Chromosome 21"/>
</dbReference>
<protein>
    <recommendedName>
        <fullName evidence="1">Fibrinogen C-terminal domain-containing protein</fullName>
    </recommendedName>
</protein>
<evidence type="ECO:0000313" key="3">
    <source>
        <dbReference type="Proteomes" id="UP000465112"/>
    </source>
</evidence>
<evidence type="ECO:0000259" key="1">
    <source>
        <dbReference type="PROSITE" id="PS51406"/>
    </source>
</evidence>
<accession>A0A6A5EBM9</accession>
<gene>
    <name evidence="2" type="ORF">PFLUV_G00238720</name>
</gene>
<dbReference type="PANTHER" id="PTHR19143:SF225">
    <property type="entry name" value="MICROFIBRIL-ASSOCIATED GLYCOPROTEIN 4"/>
    <property type="match status" value="1"/>
</dbReference>
<dbReference type="SUPFAM" id="SSF56496">
    <property type="entry name" value="Fibrinogen C-terminal domain-like"/>
    <property type="match status" value="1"/>
</dbReference>
<dbReference type="InterPro" id="IPR014716">
    <property type="entry name" value="Fibrinogen_a/b/g_C_1"/>
</dbReference>
<dbReference type="InterPro" id="IPR002181">
    <property type="entry name" value="Fibrinogen_a/b/g_C_dom"/>
</dbReference>
<dbReference type="SMART" id="SM00186">
    <property type="entry name" value="FBG"/>
    <property type="match status" value="1"/>
</dbReference>
<dbReference type="InterPro" id="IPR050373">
    <property type="entry name" value="Fibrinogen_C-term_domain"/>
</dbReference>
<name>A0A6A5EBM9_PERFL</name>
<comment type="caution">
    <text evidence="2">The sequence shown here is derived from an EMBL/GenBank/DDBJ whole genome shotgun (WGS) entry which is preliminary data.</text>
</comment>
<dbReference type="Gene3D" id="3.90.215.10">
    <property type="entry name" value="Gamma Fibrinogen, chain A, domain 1"/>
    <property type="match status" value="1"/>
</dbReference>
<dbReference type="PROSITE" id="PS51406">
    <property type="entry name" value="FIBRINOGEN_C_2"/>
    <property type="match status" value="1"/>
</dbReference>
<dbReference type="EMBL" id="VHII01000021">
    <property type="protein sequence ID" value="KAF1373424.1"/>
    <property type="molecule type" value="Genomic_DNA"/>
</dbReference>
<dbReference type="GO" id="GO:0048251">
    <property type="term" value="P:elastic fiber assembly"/>
    <property type="evidence" value="ECO:0007669"/>
    <property type="project" value="TreeGrafter"/>
</dbReference>
<feature type="domain" description="Fibrinogen C-terminal" evidence="1">
    <location>
        <begin position="1"/>
        <end position="131"/>
    </location>
</feature>
<organism evidence="2 3">
    <name type="scientific">Perca fluviatilis</name>
    <name type="common">European perch</name>
    <dbReference type="NCBI Taxonomy" id="8168"/>
    <lineage>
        <taxon>Eukaryota</taxon>
        <taxon>Metazoa</taxon>
        <taxon>Chordata</taxon>
        <taxon>Craniata</taxon>
        <taxon>Vertebrata</taxon>
        <taxon>Euteleostomi</taxon>
        <taxon>Actinopterygii</taxon>
        <taxon>Neopterygii</taxon>
        <taxon>Teleostei</taxon>
        <taxon>Neoteleostei</taxon>
        <taxon>Acanthomorphata</taxon>
        <taxon>Eupercaria</taxon>
        <taxon>Perciformes</taxon>
        <taxon>Percoidei</taxon>
        <taxon>Percidae</taxon>
        <taxon>Percinae</taxon>
        <taxon>Perca</taxon>
    </lineage>
</organism>
<dbReference type="InterPro" id="IPR036056">
    <property type="entry name" value="Fibrinogen-like_C"/>
</dbReference>
<dbReference type="PANTHER" id="PTHR19143">
    <property type="entry name" value="FIBRINOGEN/TENASCIN/ANGIOPOEITIN"/>
    <property type="match status" value="1"/>
</dbReference>
<sequence>MADSEGGRWTVFQRRMDGTVNFYRGWDQYKTGFGSPAGEYWLGLEKIHQLTLNRQSELLVQMEDFEGKKVFARYSSFSARLGVRGIPTDCFWIHLWRSRRLLTRRHNGQKFSTFDNDQDTLPLNCARSFLGRVPVQRLSSYKSKWRLSLGADSTLYALE</sequence>
<dbReference type="Pfam" id="PF00147">
    <property type="entry name" value="Fibrinogen_C"/>
    <property type="match status" value="1"/>
</dbReference>
<proteinExistence type="predicted"/>
<keyword evidence="3" id="KW-1185">Reference proteome</keyword>
<evidence type="ECO:0000313" key="2">
    <source>
        <dbReference type="EMBL" id="KAF1373424.1"/>
    </source>
</evidence>
<dbReference type="GO" id="GO:0005615">
    <property type="term" value="C:extracellular space"/>
    <property type="evidence" value="ECO:0007669"/>
    <property type="project" value="TreeGrafter"/>
</dbReference>
<dbReference type="AlphaFoldDB" id="A0A6A5EBM9"/>
<dbReference type="Gene3D" id="4.10.530.10">
    <property type="entry name" value="Gamma-fibrinogen Carboxyl Terminal Fragment, domain 2"/>
    <property type="match status" value="1"/>
</dbReference>
<reference evidence="2 3" key="1">
    <citation type="submission" date="2019-06" db="EMBL/GenBank/DDBJ databases">
        <title>A chromosome-scale genome assembly of the European perch, Perca fluviatilis.</title>
        <authorList>
            <person name="Roques C."/>
            <person name="Zahm M."/>
            <person name="Cabau C."/>
            <person name="Klopp C."/>
            <person name="Bouchez O."/>
            <person name="Donnadieu C."/>
            <person name="Kuhl H."/>
            <person name="Gislard M."/>
            <person name="Guendouz S."/>
            <person name="Journot L."/>
            <person name="Haffray P."/>
            <person name="Bestin A."/>
            <person name="Morvezen R."/>
            <person name="Feron R."/>
            <person name="Wen M."/>
            <person name="Jouanno E."/>
            <person name="Herpin A."/>
            <person name="Schartl M."/>
            <person name="Postlethwait J."/>
            <person name="Schaerlinger B."/>
            <person name="Chardard D."/>
            <person name="Lecocq T."/>
            <person name="Poncet C."/>
            <person name="Jaffrelo L."/>
            <person name="Lampietro C."/>
            <person name="Guiguen Y."/>
        </authorList>
    </citation>
    <scope>NUCLEOTIDE SEQUENCE [LARGE SCALE GENOMIC DNA]</scope>
    <source>
        <tissue evidence="2">Blood</tissue>
    </source>
</reference>